<organism evidence="1 2">
    <name type="scientific">Metabacillus herbersteinensis</name>
    <dbReference type="NCBI Taxonomy" id="283816"/>
    <lineage>
        <taxon>Bacteria</taxon>
        <taxon>Bacillati</taxon>
        <taxon>Bacillota</taxon>
        <taxon>Bacilli</taxon>
        <taxon>Bacillales</taxon>
        <taxon>Bacillaceae</taxon>
        <taxon>Metabacillus</taxon>
    </lineage>
</organism>
<evidence type="ECO:0000313" key="2">
    <source>
        <dbReference type="Proteomes" id="UP001589854"/>
    </source>
</evidence>
<keyword evidence="2" id="KW-1185">Reference proteome</keyword>
<gene>
    <name evidence="1" type="ORF">ACFFIX_10645</name>
</gene>
<sequence length="163" mass="18105">MSSKKHHDDLSCVCDAVEHILAEQEAIEENCSTSCYSNLLNPTIAPGRDTIPFMLYTKKGELFKAFGNVGGLFNDDCFFTVFFRVENLKDCCATLSLLRPVDEEGETLSVSCPCDDNGENGFFGLEKTDFCIEVDLDCFCAIQCLSPALVNRAIDKPRHRGDK</sequence>
<proteinExistence type="predicted"/>
<name>A0ABV6GE00_9BACI</name>
<dbReference type="Proteomes" id="UP001589854">
    <property type="component" value="Unassembled WGS sequence"/>
</dbReference>
<accession>A0ABV6GE00</accession>
<dbReference type="Pfam" id="PF10612">
    <property type="entry name" value="Spore-coat_CotZ"/>
    <property type="match status" value="1"/>
</dbReference>
<keyword evidence="1" id="KW-0167">Capsid protein</keyword>
<evidence type="ECO:0000313" key="1">
    <source>
        <dbReference type="EMBL" id="MFC0271909.1"/>
    </source>
</evidence>
<keyword evidence="1" id="KW-0946">Virion</keyword>
<dbReference type="RefSeq" id="WP_378933672.1">
    <property type="nucleotide sequence ID" value="NZ_JBHLVO010000007.1"/>
</dbReference>
<protein>
    <submittedName>
        <fullName evidence="1">CotY/CotZ family spore coat protein</fullName>
    </submittedName>
</protein>
<dbReference type="EMBL" id="JBHLVO010000007">
    <property type="protein sequence ID" value="MFC0271909.1"/>
    <property type="molecule type" value="Genomic_DNA"/>
</dbReference>
<dbReference type="InterPro" id="IPR019593">
    <property type="entry name" value="Spore_coat_protein_Z/Y"/>
</dbReference>
<reference evidence="1 2" key="1">
    <citation type="submission" date="2024-09" db="EMBL/GenBank/DDBJ databases">
        <authorList>
            <person name="Sun Q."/>
            <person name="Mori K."/>
        </authorList>
    </citation>
    <scope>NUCLEOTIDE SEQUENCE [LARGE SCALE GENOMIC DNA]</scope>
    <source>
        <strain evidence="1 2">CCM 7228</strain>
    </source>
</reference>
<comment type="caution">
    <text evidence="1">The sequence shown here is derived from an EMBL/GenBank/DDBJ whole genome shotgun (WGS) entry which is preliminary data.</text>
</comment>